<evidence type="ECO:0008006" key="4">
    <source>
        <dbReference type="Google" id="ProtNLM"/>
    </source>
</evidence>
<protein>
    <recommendedName>
        <fullName evidence="4">DNA polymerase III subunit beta</fullName>
    </recommendedName>
</protein>
<feature type="chain" id="PRO_5046054187" description="DNA polymerase III subunit beta" evidence="1">
    <location>
        <begin position="24"/>
        <end position="149"/>
    </location>
</feature>
<evidence type="ECO:0000313" key="2">
    <source>
        <dbReference type="EMBL" id="UUM31071.1"/>
    </source>
</evidence>
<evidence type="ECO:0000313" key="3">
    <source>
        <dbReference type="Proteomes" id="UP001058602"/>
    </source>
</evidence>
<gene>
    <name evidence="2" type="ORF">NP165_02670</name>
</gene>
<accession>A0ABY5LJH4</accession>
<proteinExistence type="predicted"/>
<sequence>MKMRLLVGVLSIGLLGGCSSDQAAEGRNPQSVVESTQSTLSSHLWINMMPTIGELQDTQLHGSLYIESTQVLPVDMDVQSVLIRQDGRSWMIHGEYLDLRTHSPNQWEVAFVWQFEINPDLPVDIELALKTNDSVERLTEKNVEVQRVY</sequence>
<keyword evidence="1" id="KW-0732">Signal</keyword>
<name>A0ABY5LJH4_9VIBR</name>
<organism evidence="2 3">
    <name type="scientific">Vibrio japonicus</name>
    <dbReference type="NCBI Taxonomy" id="1824638"/>
    <lineage>
        <taxon>Bacteria</taxon>
        <taxon>Pseudomonadati</taxon>
        <taxon>Pseudomonadota</taxon>
        <taxon>Gammaproteobacteria</taxon>
        <taxon>Vibrionales</taxon>
        <taxon>Vibrionaceae</taxon>
        <taxon>Vibrio</taxon>
    </lineage>
</organism>
<dbReference type="Proteomes" id="UP001058602">
    <property type="component" value="Chromosome 1"/>
</dbReference>
<feature type="signal peptide" evidence="1">
    <location>
        <begin position="1"/>
        <end position="23"/>
    </location>
</feature>
<keyword evidence="3" id="KW-1185">Reference proteome</keyword>
<reference evidence="2" key="1">
    <citation type="submission" date="2022-07" db="EMBL/GenBank/DDBJ databases">
        <title>Complete genome of Vibrio japonicus strain JCM 31412T and phylogenomic assessment of the Nereis clade of the genus Vibrio.</title>
        <authorList>
            <person name="Shlafstein M.D."/>
            <person name="Emsley S.A."/>
            <person name="Ushijima B."/>
            <person name="Videau P."/>
            <person name="Saw J.H."/>
        </authorList>
    </citation>
    <scope>NUCLEOTIDE SEQUENCE</scope>
    <source>
        <strain evidence="2">JCM 31412</strain>
    </source>
</reference>
<dbReference type="RefSeq" id="WP_257084796.1">
    <property type="nucleotide sequence ID" value="NZ_CP102096.1"/>
</dbReference>
<evidence type="ECO:0000256" key="1">
    <source>
        <dbReference type="SAM" id="SignalP"/>
    </source>
</evidence>
<dbReference type="EMBL" id="CP102096">
    <property type="protein sequence ID" value="UUM31071.1"/>
    <property type="molecule type" value="Genomic_DNA"/>
</dbReference>
<dbReference type="PROSITE" id="PS51257">
    <property type="entry name" value="PROKAR_LIPOPROTEIN"/>
    <property type="match status" value="1"/>
</dbReference>